<dbReference type="AlphaFoldDB" id="A0AAE0KYR3"/>
<evidence type="ECO:0000313" key="3">
    <source>
        <dbReference type="EMBL" id="KAK3265592.1"/>
    </source>
</evidence>
<dbReference type="InterPro" id="IPR002591">
    <property type="entry name" value="Phosphodiest/P_Trfase"/>
</dbReference>
<gene>
    <name evidence="3" type="ORF">CYMTET_25736</name>
</gene>
<accession>A0AAE0KYR3</accession>
<dbReference type="GO" id="GO:0005789">
    <property type="term" value="C:endoplasmic reticulum membrane"/>
    <property type="evidence" value="ECO:0007669"/>
    <property type="project" value="UniProtKB-SubCell"/>
</dbReference>
<comment type="similarity">
    <text evidence="1">Belongs to the PIGG/PIGN/PIGO family. PIGN subfamily.</text>
</comment>
<dbReference type="EMBL" id="LGRX02013816">
    <property type="protein sequence ID" value="KAK3265592.1"/>
    <property type="molecule type" value="Genomic_DNA"/>
</dbReference>
<dbReference type="CDD" id="cd16020">
    <property type="entry name" value="GPI_EPT_1"/>
    <property type="match status" value="1"/>
</dbReference>
<comment type="caution">
    <text evidence="3">The sequence shown here is derived from an EMBL/GenBank/DDBJ whole genome shotgun (WGS) entry which is preliminary data.</text>
</comment>
<reference evidence="3 4" key="1">
    <citation type="journal article" date="2015" name="Genome Biol. Evol.">
        <title>Comparative Genomics of a Bacterivorous Green Alga Reveals Evolutionary Causalities and Consequences of Phago-Mixotrophic Mode of Nutrition.</title>
        <authorList>
            <person name="Burns J.A."/>
            <person name="Paasch A."/>
            <person name="Narechania A."/>
            <person name="Kim E."/>
        </authorList>
    </citation>
    <scope>NUCLEOTIDE SEQUENCE [LARGE SCALE GENOMIC DNA]</scope>
    <source>
        <strain evidence="3 4">PLY_AMNH</strain>
    </source>
</reference>
<dbReference type="Pfam" id="PF01663">
    <property type="entry name" value="Phosphodiest"/>
    <property type="match status" value="1"/>
</dbReference>
<dbReference type="PANTHER" id="PTHR12250">
    <property type="entry name" value="PHOSPHATIDYLINOSITOL GLYCAN, CLASS N"/>
    <property type="match status" value="1"/>
</dbReference>
<name>A0AAE0KYR3_9CHLO</name>
<dbReference type="PANTHER" id="PTHR12250:SF0">
    <property type="entry name" value="GPI ETHANOLAMINE PHOSPHATE TRANSFERASE 1"/>
    <property type="match status" value="1"/>
</dbReference>
<dbReference type="GO" id="GO:0051377">
    <property type="term" value="F:mannose-ethanolamine phosphotransferase activity"/>
    <property type="evidence" value="ECO:0007669"/>
    <property type="project" value="UniProtKB-UniRule"/>
</dbReference>
<protein>
    <recommendedName>
        <fullName evidence="1">GPI ethanolamine phosphate transferase 1</fullName>
        <ecNumber evidence="1">2.-.-.-</ecNumber>
    </recommendedName>
</protein>
<proteinExistence type="inferred from homology"/>
<dbReference type="SUPFAM" id="SSF53649">
    <property type="entry name" value="Alkaline phosphatase-like"/>
    <property type="match status" value="1"/>
</dbReference>
<dbReference type="InterPro" id="IPR017850">
    <property type="entry name" value="Alkaline_phosphatase_core_sf"/>
</dbReference>
<comment type="subcellular location">
    <subcellularLocation>
        <location evidence="1">Endoplasmic reticulum membrane</location>
        <topology evidence="1">Multi-pass membrane protein</topology>
    </subcellularLocation>
</comment>
<evidence type="ECO:0000256" key="1">
    <source>
        <dbReference type="RuleBase" id="RU367138"/>
    </source>
</evidence>
<comment type="function">
    <text evidence="1">Ethanolamine phosphate transferase involved in glycosylphosphatidylinositol-anchor biosynthesis. Transfers ethanolamine phosphate to the first alpha-1,4-linked mannose of the glycosylphosphatidylinositol precursor of GPI-anchor.</text>
</comment>
<keyword evidence="1" id="KW-0337">GPI-anchor biosynthesis</keyword>
<dbReference type="Proteomes" id="UP001190700">
    <property type="component" value="Unassembled WGS sequence"/>
</dbReference>
<sequence length="514" mass="55140">MDPSSYQLPVRMLVVLGVVVHLLLVASIFDIHFQTPVVRGLDPVWPTMEAPAQRLVIFVADGLRADKFFEIGAQRHRAGEAFLHTIARERGRWGVSHARPPTESRPGHVAILGGFYEDPSAITKGWQANPVEFDHILNRSSAAWGIGSPDIVPLFTKGIAHASGAMYSVELQDFSSAALAQLDVWAFDRLEDLLRRAGLSAPPADPLDSDDPWRDLPVGTELDHRLRQSGVVIFLHLLGLDSNGHAYRPSSEEYLANIAIVDEGVARTERLVQEFFGDNKTAFIFTADHGMSNKGSHGDGSPDNTETPLLSWGAGSDHHPISDREAGFHQHVDGCPARGPTPPEWLLDHAMRMDVDQADIAPLAASLLGRPIPLNSVGLLPTAYLNLPLPAMAEAMLANARQLLAQVARKAEVAATSCISSALHFAPYSPLANSTEVSVVILLELAFPRLLAASPGGEPGQLPVKLCNGRGKRARSGDGDWDEGARGGAKGRGVSAATTSDEGPPPIRCADALT</sequence>
<keyword evidence="1" id="KW-0808">Transferase</keyword>
<dbReference type="InterPro" id="IPR007070">
    <property type="entry name" value="GPI_EtnP_transferase_1"/>
</dbReference>
<organism evidence="3 4">
    <name type="scientific">Cymbomonas tetramitiformis</name>
    <dbReference type="NCBI Taxonomy" id="36881"/>
    <lineage>
        <taxon>Eukaryota</taxon>
        <taxon>Viridiplantae</taxon>
        <taxon>Chlorophyta</taxon>
        <taxon>Pyramimonadophyceae</taxon>
        <taxon>Pyramimonadales</taxon>
        <taxon>Pyramimonadaceae</taxon>
        <taxon>Cymbomonas</taxon>
    </lineage>
</organism>
<keyword evidence="4" id="KW-1185">Reference proteome</keyword>
<keyword evidence="1" id="KW-0472">Membrane</keyword>
<feature type="transmembrane region" description="Helical" evidence="1">
    <location>
        <begin position="12"/>
        <end position="29"/>
    </location>
</feature>
<dbReference type="Gene3D" id="3.40.720.10">
    <property type="entry name" value="Alkaline Phosphatase, subunit A"/>
    <property type="match status" value="1"/>
</dbReference>
<evidence type="ECO:0000256" key="2">
    <source>
        <dbReference type="SAM" id="MobiDB-lite"/>
    </source>
</evidence>
<evidence type="ECO:0000313" key="4">
    <source>
        <dbReference type="Proteomes" id="UP001190700"/>
    </source>
</evidence>
<comment type="caution">
    <text evidence="1">Lacks conserved residue(s) required for the propagation of feature annotation.</text>
</comment>
<dbReference type="GO" id="GO:0006506">
    <property type="term" value="P:GPI anchor biosynthetic process"/>
    <property type="evidence" value="ECO:0007669"/>
    <property type="project" value="UniProtKB-KW"/>
</dbReference>
<keyword evidence="1" id="KW-0812">Transmembrane</keyword>
<keyword evidence="1" id="KW-1133">Transmembrane helix</keyword>
<feature type="region of interest" description="Disordered" evidence="2">
    <location>
        <begin position="462"/>
        <end position="514"/>
    </location>
</feature>
<dbReference type="EC" id="2.-.-.-" evidence="1"/>
<comment type="pathway">
    <text evidence="1">Glycolipid biosynthesis; glycosylphosphatidylinositol-anchor biosynthesis.</text>
</comment>
<keyword evidence="1" id="KW-0256">Endoplasmic reticulum</keyword>
<dbReference type="InterPro" id="IPR037671">
    <property type="entry name" value="PIGN_N"/>
</dbReference>